<dbReference type="Gene3D" id="1.25.40.20">
    <property type="entry name" value="Ankyrin repeat-containing domain"/>
    <property type="match status" value="3"/>
</dbReference>
<dbReference type="InterPro" id="IPR052076">
    <property type="entry name" value="TRP_cation_channel"/>
</dbReference>
<feature type="transmembrane region" description="Helical" evidence="14">
    <location>
        <begin position="726"/>
        <end position="744"/>
    </location>
</feature>
<evidence type="ECO:0000256" key="13">
    <source>
        <dbReference type="SAM" id="MobiDB-lite"/>
    </source>
</evidence>
<evidence type="ECO:0000256" key="1">
    <source>
        <dbReference type="ARBA" id="ARBA00004141"/>
    </source>
</evidence>
<feature type="repeat" description="ANK" evidence="12">
    <location>
        <begin position="254"/>
        <end position="286"/>
    </location>
</feature>
<keyword evidence="2" id="KW-0813">Transport</keyword>
<evidence type="ECO:0000259" key="15">
    <source>
        <dbReference type="Pfam" id="PF00520"/>
    </source>
</evidence>
<keyword evidence="3" id="KW-0716">Sensory transduction</keyword>
<keyword evidence="5" id="KW-0677">Repeat</keyword>
<feature type="transmembrane region" description="Helical" evidence="14">
    <location>
        <begin position="661"/>
        <end position="680"/>
    </location>
</feature>
<feature type="repeat" description="ANK" evidence="12">
    <location>
        <begin position="181"/>
        <end position="216"/>
    </location>
</feature>
<keyword evidence="7 12" id="KW-0040">ANK repeat</keyword>
<dbReference type="PROSITE" id="PS50297">
    <property type="entry name" value="ANK_REP_REGION"/>
    <property type="match status" value="7"/>
</dbReference>
<feature type="compositionally biased region" description="Basic and acidic residues" evidence="13">
    <location>
        <begin position="897"/>
        <end position="907"/>
    </location>
</feature>
<keyword evidence="6 14" id="KW-1133">Transmembrane helix</keyword>
<dbReference type="GO" id="GO:0005216">
    <property type="term" value="F:monoatomic ion channel activity"/>
    <property type="evidence" value="ECO:0007669"/>
    <property type="project" value="InterPro"/>
</dbReference>
<feature type="transmembrane region" description="Helical" evidence="14">
    <location>
        <begin position="623"/>
        <end position="641"/>
    </location>
</feature>
<dbReference type="SMART" id="SM00248">
    <property type="entry name" value="ANK"/>
    <property type="match status" value="10"/>
</dbReference>
<keyword evidence="4 14" id="KW-0812">Transmembrane</keyword>
<comment type="subcellular location">
    <subcellularLocation>
        <location evidence="1">Membrane</location>
        <topology evidence="1">Multi-pass membrane protein</topology>
    </subcellularLocation>
</comment>
<keyword evidence="9 14" id="KW-0472">Membrane</keyword>
<protein>
    <submittedName>
        <fullName evidence="17 18">Transient receptor potential cation channel subfamily A member 1-like</fullName>
    </submittedName>
</protein>
<dbReference type="InterPro" id="IPR036770">
    <property type="entry name" value="Ankyrin_rpt-contain_sf"/>
</dbReference>
<reference evidence="17 18" key="2">
    <citation type="submission" date="2025-04" db="UniProtKB">
        <authorList>
            <consortium name="RefSeq"/>
        </authorList>
    </citation>
    <scope>IDENTIFICATION</scope>
    <source>
        <strain evidence="17 18">S238N-H82</strain>
        <tissue evidence="17 18">Testes</tissue>
    </source>
</reference>
<dbReference type="PROSITE" id="PS50088">
    <property type="entry name" value="ANK_REPEAT"/>
    <property type="match status" value="8"/>
</dbReference>
<evidence type="ECO:0000256" key="6">
    <source>
        <dbReference type="ARBA" id="ARBA00022989"/>
    </source>
</evidence>
<feature type="repeat" description="ANK" evidence="12">
    <location>
        <begin position="90"/>
        <end position="122"/>
    </location>
</feature>
<evidence type="ECO:0000256" key="3">
    <source>
        <dbReference type="ARBA" id="ARBA00022606"/>
    </source>
</evidence>
<evidence type="ECO:0000313" key="16">
    <source>
        <dbReference type="Proteomes" id="UP000001554"/>
    </source>
</evidence>
<dbReference type="GeneID" id="118425683"/>
<dbReference type="PANTHER" id="PTHR47143:SF3">
    <property type="entry name" value="PWWP DOMAIN-CONTAINING PROTEIN"/>
    <property type="match status" value="1"/>
</dbReference>
<accession>A0A9J7LWX4</accession>
<dbReference type="InterPro" id="IPR002110">
    <property type="entry name" value="Ankyrin_rpt"/>
</dbReference>
<proteinExistence type="predicted"/>
<evidence type="ECO:0000256" key="11">
    <source>
        <dbReference type="ARBA" id="ARBA00036634"/>
    </source>
</evidence>
<evidence type="ECO:0000313" key="17">
    <source>
        <dbReference type="RefSeq" id="XP_035690607.1"/>
    </source>
</evidence>
<dbReference type="OrthoDB" id="1661883at2759"/>
<dbReference type="RefSeq" id="XP_035690607.1">
    <property type="nucleotide sequence ID" value="XM_035834714.1"/>
</dbReference>
<dbReference type="SUPFAM" id="SSF48403">
    <property type="entry name" value="Ankyrin repeat"/>
    <property type="match status" value="1"/>
</dbReference>
<evidence type="ECO:0000256" key="9">
    <source>
        <dbReference type="ARBA" id="ARBA00023136"/>
    </source>
</evidence>
<evidence type="ECO:0000256" key="14">
    <source>
        <dbReference type="SAM" id="Phobius"/>
    </source>
</evidence>
<dbReference type="RefSeq" id="XP_035690608.1">
    <property type="nucleotide sequence ID" value="XM_035834715.1"/>
</dbReference>
<evidence type="ECO:0000256" key="5">
    <source>
        <dbReference type="ARBA" id="ARBA00022737"/>
    </source>
</evidence>
<feature type="transmembrane region" description="Helical" evidence="14">
    <location>
        <begin position="795"/>
        <end position="820"/>
    </location>
</feature>
<dbReference type="GO" id="GO:1902495">
    <property type="term" value="C:transmembrane transporter complex"/>
    <property type="evidence" value="ECO:0000318"/>
    <property type="project" value="GO_Central"/>
</dbReference>
<dbReference type="Pfam" id="PF00023">
    <property type="entry name" value="Ank"/>
    <property type="match status" value="1"/>
</dbReference>
<keyword evidence="10" id="KW-0407">Ion channel</keyword>
<feature type="domain" description="Ion transport" evidence="15">
    <location>
        <begin position="621"/>
        <end position="829"/>
    </location>
</feature>
<organism evidence="16 17">
    <name type="scientific">Branchiostoma floridae</name>
    <name type="common">Florida lancelet</name>
    <name type="synonym">Amphioxus</name>
    <dbReference type="NCBI Taxonomy" id="7739"/>
    <lineage>
        <taxon>Eukaryota</taxon>
        <taxon>Metazoa</taxon>
        <taxon>Chordata</taxon>
        <taxon>Cephalochordata</taxon>
        <taxon>Leptocardii</taxon>
        <taxon>Amphioxiformes</taxon>
        <taxon>Branchiostomatidae</taxon>
        <taxon>Branchiostoma</taxon>
    </lineage>
</organism>
<evidence type="ECO:0000256" key="12">
    <source>
        <dbReference type="PROSITE-ProRule" id="PRU00023"/>
    </source>
</evidence>
<sequence length="907" mass="101810">MANLMSFRMSSLTDDPDPTRAVPACTAMVAAIRNRDRTGLREKLRDNNVHHFRTVAGDTLLHLAVRTGDVDIVQILLDVGHMDVNVPGQDHRTALHVAVNSNDIDMVGVLLDNNADIDLQDNYAMSPLTLAASRPQCSSELFKHMLRKSDRVTCDRRKGPCVPGSTSDISKKLSVKFSDKFQSTPMMLVARVGGHDSVVKLSLLLEHGAEITMRDRDGRNVLHHAVEQSESLEVVNRLLEDPRSGRLINAGDTNGSLPLHYAAKSGFIESLKCLLEAGANRKETNDDDQTALHMASRYGHLNVAEVLLMVDDAQDRKMLVRAEDRLGRQALHEAASHGHHGIVRLLLHNQAPITETTDGSSPLHLAVQCGDLKTVMALLEVHRESLHWTDINGDTPLHVAARRNHAHLIDALLYEGNLPEEGAAMKGNSKRQNALDVAIEAEAQEAAIAMAKHKLWRKVLKHPDDSSHSSKLPQLYNIVKTIPDAAVEFMDRMVDKEGEVVNPYDVTDKRKAWKYDFSYLNSRDPHRSPLKAIIDHGRWQCLQHGLVEKIIERKWNIYGLKIFLAGLLLHIIYVLLITSCTLSEDSLVRGYIDWRNRSLNGTLNTTETHGMCWGNLLHSSNCALPYLVLVFSVLAIVAEAYKVFSRGMRYRLVWDVRMMNCTLYVSAFVYALSFPVPAILGGDESARTVVGAIAVLFGWLILVLFLRRIAIIGLYVYMMSAIFKTLVKVLTVFVLYLIAFSFAFHHLMFKSKVEGFSHPLLTFMTTVGMMIGELELNDSFISRTVLYEPGWSKTVVLLLLLLFVLLMNIVVMNLLVALAVDDTHSIDQEASLEQRIQQVEYILEIESEFGRIVGDRYFQVPDWTAKHKRSWIDQVFNVKKTRIKADRRGGGMNKAGQDQDAKRLSRV</sequence>
<feature type="repeat" description="ANK" evidence="12">
    <location>
        <begin position="287"/>
        <end position="308"/>
    </location>
</feature>
<evidence type="ECO:0000313" key="18">
    <source>
        <dbReference type="RefSeq" id="XP_035690608.1"/>
    </source>
</evidence>
<feature type="repeat" description="ANK" evidence="12">
    <location>
        <begin position="358"/>
        <end position="380"/>
    </location>
</feature>
<evidence type="ECO:0000256" key="10">
    <source>
        <dbReference type="ARBA" id="ARBA00023303"/>
    </source>
</evidence>
<reference evidence="16" key="1">
    <citation type="journal article" date="2020" name="Nat. Ecol. Evol.">
        <title>Deeply conserved synteny resolves early events in vertebrate evolution.</title>
        <authorList>
            <person name="Simakov O."/>
            <person name="Marletaz F."/>
            <person name="Yue J.X."/>
            <person name="O'Connell B."/>
            <person name="Jenkins J."/>
            <person name="Brandt A."/>
            <person name="Calef R."/>
            <person name="Tung C.H."/>
            <person name="Huang T.K."/>
            <person name="Schmutz J."/>
            <person name="Satoh N."/>
            <person name="Yu J.K."/>
            <person name="Putnam N.H."/>
            <person name="Green R.E."/>
            <person name="Rokhsar D.S."/>
        </authorList>
    </citation>
    <scope>NUCLEOTIDE SEQUENCE [LARGE SCALE GENOMIC DNA]</scope>
    <source>
        <strain evidence="16">S238N-H82</strain>
    </source>
</reference>
<feature type="transmembrane region" description="Helical" evidence="14">
    <location>
        <begin position="686"/>
        <end position="706"/>
    </location>
</feature>
<dbReference type="AlphaFoldDB" id="A0A9J7LWX4"/>
<evidence type="ECO:0000256" key="7">
    <source>
        <dbReference type="ARBA" id="ARBA00023043"/>
    </source>
</evidence>
<name>A0A9J7LWX4_BRAFL</name>
<feature type="repeat" description="ANK" evidence="12">
    <location>
        <begin position="392"/>
        <end position="416"/>
    </location>
</feature>
<dbReference type="GO" id="GO:0022857">
    <property type="term" value="F:transmembrane transporter activity"/>
    <property type="evidence" value="ECO:0000318"/>
    <property type="project" value="GO_Central"/>
</dbReference>
<dbReference type="GO" id="GO:0034220">
    <property type="term" value="P:monoatomic ion transmembrane transport"/>
    <property type="evidence" value="ECO:0000318"/>
    <property type="project" value="GO_Central"/>
</dbReference>
<dbReference type="KEGG" id="bfo:118425683"/>
<dbReference type="Proteomes" id="UP000001554">
    <property type="component" value="Chromosome 11"/>
</dbReference>
<dbReference type="PANTHER" id="PTHR47143">
    <property type="entry name" value="TRANSIENT RECEPTOR POTENTIAL CATION CHANNEL PROTEIN PAINLESS"/>
    <property type="match status" value="1"/>
</dbReference>
<dbReference type="InterPro" id="IPR005821">
    <property type="entry name" value="Ion_trans_dom"/>
</dbReference>
<comment type="catalytic activity">
    <reaction evidence="11">
        <text>Ca(2+)(in) = Ca(2+)(out)</text>
        <dbReference type="Rhea" id="RHEA:29671"/>
        <dbReference type="ChEBI" id="CHEBI:29108"/>
    </reaction>
</comment>
<feature type="transmembrane region" description="Helical" evidence="14">
    <location>
        <begin position="558"/>
        <end position="577"/>
    </location>
</feature>
<dbReference type="Pfam" id="PF00520">
    <property type="entry name" value="Ion_trans"/>
    <property type="match status" value="1"/>
</dbReference>
<feature type="repeat" description="ANK" evidence="12">
    <location>
        <begin position="56"/>
        <end position="80"/>
    </location>
</feature>
<gene>
    <name evidence="17 18" type="primary">LOC118425683</name>
</gene>
<evidence type="ECO:0000256" key="4">
    <source>
        <dbReference type="ARBA" id="ARBA00022692"/>
    </source>
</evidence>
<dbReference type="Pfam" id="PF12796">
    <property type="entry name" value="Ank_2"/>
    <property type="match status" value="3"/>
</dbReference>
<keyword evidence="8" id="KW-0406">Ion transport</keyword>
<evidence type="ECO:0000256" key="2">
    <source>
        <dbReference type="ARBA" id="ARBA00022448"/>
    </source>
</evidence>
<feature type="repeat" description="ANK" evidence="12">
    <location>
        <begin position="326"/>
        <end position="358"/>
    </location>
</feature>
<keyword evidence="16" id="KW-1185">Reference proteome</keyword>
<feature type="region of interest" description="Disordered" evidence="13">
    <location>
        <begin position="885"/>
        <end position="907"/>
    </location>
</feature>
<evidence type="ECO:0000256" key="8">
    <source>
        <dbReference type="ARBA" id="ARBA00023065"/>
    </source>
</evidence>
<dbReference type="OMA" id="CNLALIC"/>